<dbReference type="AlphaFoldDB" id="A0A150GSU2"/>
<organism evidence="2 3">
    <name type="scientific">Gonium pectorale</name>
    <name type="common">Green alga</name>
    <dbReference type="NCBI Taxonomy" id="33097"/>
    <lineage>
        <taxon>Eukaryota</taxon>
        <taxon>Viridiplantae</taxon>
        <taxon>Chlorophyta</taxon>
        <taxon>core chlorophytes</taxon>
        <taxon>Chlorophyceae</taxon>
        <taxon>CS clade</taxon>
        <taxon>Chlamydomonadales</taxon>
        <taxon>Volvocaceae</taxon>
        <taxon>Gonium</taxon>
    </lineage>
</organism>
<dbReference type="SUPFAM" id="SSF54909">
    <property type="entry name" value="Dimeric alpha+beta barrel"/>
    <property type="match status" value="1"/>
</dbReference>
<evidence type="ECO:0008006" key="4">
    <source>
        <dbReference type="Google" id="ProtNLM"/>
    </source>
</evidence>
<reference evidence="3" key="1">
    <citation type="journal article" date="2016" name="Nat. Commun.">
        <title>The Gonium pectorale genome demonstrates co-option of cell cycle regulation during the evolution of multicellularity.</title>
        <authorList>
            <person name="Hanschen E.R."/>
            <person name="Marriage T.N."/>
            <person name="Ferris P.J."/>
            <person name="Hamaji T."/>
            <person name="Toyoda A."/>
            <person name="Fujiyama A."/>
            <person name="Neme R."/>
            <person name="Noguchi H."/>
            <person name="Minakuchi Y."/>
            <person name="Suzuki M."/>
            <person name="Kawai-Toyooka H."/>
            <person name="Smith D.R."/>
            <person name="Sparks H."/>
            <person name="Anderson J."/>
            <person name="Bakaric R."/>
            <person name="Luria V."/>
            <person name="Karger A."/>
            <person name="Kirschner M.W."/>
            <person name="Durand P.M."/>
            <person name="Michod R.E."/>
            <person name="Nozaki H."/>
            <person name="Olson B.J."/>
        </authorList>
    </citation>
    <scope>NUCLEOTIDE SEQUENCE [LARGE SCALE GENOMIC DNA]</scope>
    <source>
        <strain evidence="3">NIES-2863</strain>
    </source>
</reference>
<accession>A0A150GSU2</accession>
<feature type="region of interest" description="Disordered" evidence="1">
    <location>
        <begin position="126"/>
        <end position="168"/>
    </location>
</feature>
<evidence type="ECO:0000313" key="3">
    <source>
        <dbReference type="Proteomes" id="UP000075714"/>
    </source>
</evidence>
<gene>
    <name evidence="2" type="ORF">GPECTOR_8g263</name>
</gene>
<comment type="caution">
    <text evidence="2">The sequence shown here is derived from an EMBL/GenBank/DDBJ whole genome shotgun (WGS) entry which is preliminary data.</text>
</comment>
<dbReference type="EMBL" id="LSYV01000009">
    <property type="protein sequence ID" value="KXZ52883.1"/>
    <property type="molecule type" value="Genomic_DNA"/>
</dbReference>
<sequence length="193" mass="20571">MFDCVRDGWETNTFHFWERYETTEAFGDHTAAPRMVQLMTKLQPHLERPVGISLYSYEEGRLGPSAIQAGKYRCPKGEGGLDDATGASGAAGGASYKQTSRAFDLTKINEHEETQREQQLLASMSVDGSPEAQPGPAAAADGAQQAADGAGGSRPEGTKGKARNPLPSVGDLVSLAVDVKDSVMSAVCRMLKH</sequence>
<protein>
    <recommendedName>
        <fullName evidence="4">ABM domain-containing protein</fullName>
    </recommendedName>
</protein>
<evidence type="ECO:0000256" key="1">
    <source>
        <dbReference type="SAM" id="MobiDB-lite"/>
    </source>
</evidence>
<name>A0A150GSU2_GONPE</name>
<keyword evidence="3" id="KW-1185">Reference proteome</keyword>
<dbReference type="Proteomes" id="UP000075714">
    <property type="component" value="Unassembled WGS sequence"/>
</dbReference>
<feature type="compositionally biased region" description="Low complexity" evidence="1">
    <location>
        <begin position="132"/>
        <end position="148"/>
    </location>
</feature>
<dbReference type="Gene3D" id="3.30.70.100">
    <property type="match status" value="1"/>
</dbReference>
<evidence type="ECO:0000313" key="2">
    <source>
        <dbReference type="EMBL" id="KXZ52883.1"/>
    </source>
</evidence>
<proteinExistence type="predicted"/>
<dbReference type="InterPro" id="IPR011008">
    <property type="entry name" value="Dimeric_a/b-barrel"/>
</dbReference>
<dbReference type="OrthoDB" id="508682at2759"/>